<dbReference type="Pfam" id="PF00202">
    <property type="entry name" value="Aminotran_3"/>
    <property type="match status" value="1"/>
</dbReference>
<dbReference type="Gene3D" id="3.40.640.10">
    <property type="entry name" value="Type I PLP-dependent aspartate aminotransferase-like (Major domain)"/>
    <property type="match status" value="1"/>
</dbReference>
<proteinExistence type="inferred from homology"/>
<dbReference type="InterPro" id="IPR015421">
    <property type="entry name" value="PyrdxlP-dep_Trfase_major"/>
</dbReference>
<keyword evidence="2" id="KW-0808">Transferase</keyword>
<dbReference type="InterPro" id="IPR015424">
    <property type="entry name" value="PyrdxlP-dep_Trfase"/>
</dbReference>
<dbReference type="GO" id="GO:0030170">
    <property type="term" value="F:pyridoxal phosphate binding"/>
    <property type="evidence" value="ECO:0007669"/>
    <property type="project" value="InterPro"/>
</dbReference>
<protein>
    <recommendedName>
        <fullName evidence="7">Aminotransferase</fullName>
    </recommendedName>
</protein>
<evidence type="ECO:0008006" key="7">
    <source>
        <dbReference type="Google" id="ProtNLM"/>
    </source>
</evidence>
<dbReference type="PIRSF" id="PIRSF000521">
    <property type="entry name" value="Transaminase_4ab_Lys_Orn"/>
    <property type="match status" value="1"/>
</dbReference>
<evidence type="ECO:0000256" key="1">
    <source>
        <dbReference type="ARBA" id="ARBA00022576"/>
    </source>
</evidence>
<dbReference type="Proteomes" id="UP000620224">
    <property type="component" value="Unassembled WGS sequence"/>
</dbReference>
<dbReference type="InterPro" id="IPR015422">
    <property type="entry name" value="PyrdxlP-dep_Trfase_small"/>
</dbReference>
<accession>A0A918J1Z7</accession>
<keyword evidence="6" id="KW-1185">Reference proteome</keyword>
<name>A0A918J1Z7_9ACTN</name>
<gene>
    <name evidence="5" type="ORF">GCM10010503_20490</name>
</gene>
<reference evidence="5" key="2">
    <citation type="submission" date="2020-09" db="EMBL/GenBank/DDBJ databases">
        <authorList>
            <person name="Sun Q."/>
            <person name="Ohkuma M."/>
        </authorList>
    </citation>
    <scope>NUCLEOTIDE SEQUENCE</scope>
    <source>
        <strain evidence="5">JCM 4490</strain>
    </source>
</reference>
<reference evidence="5" key="1">
    <citation type="journal article" date="2014" name="Int. J. Syst. Evol. Microbiol.">
        <title>Complete genome sequence of Corynebacterium casei LMG S-19264T (=DSM 44701T), isolated from a smear-ripened cheese.</title>
        <authorList>
            <consortium name="US DOE Joint Genome Institute (JGI-PGF)"/>
            <person name="Walter F."/>
            <person name="Albersmeier A."/>
            <person name="Kalinowski J."/>
            <person name="Ruckert C."/>
        </authorList>
    </citation>
    <scope>NUCLEOTIDE SEQUENCE</scope>
    <source>
        <strain evidence="5">JCM 4490</strain>
    </source>
</reference>
<dbReference type="InterPro" id="IPR005814">
    <property type="entry name" value="Aminotrans_3"/>
</dbReference>
<comment type="caution">
    <text evidence="5">The sequence shown here is derived from an EMBL/GenBank/DDBJ whole genome shotgun (WGS) entry which is preliminary data.</text>
</comment>
<evidence type="ECO:0000256" key="3">
    <source>
        <dbReference type="ARBA" id="ARBA00022898"/>
    </source>
</evidence>
<dbReference type="RefSeq" id="WP_190014867.1">
    <property type="nucleotide sequence ID" value="NZ_BMUE01000003.1"/>
</dbReference>
<keyword evidence="3 4" id="KW-0663">Pyridoxal phosphate</keyword>
<evidence type="ECO:0000256" key="2">
    <source>
        <dbReference type="ARBA" id="ARBA00022679"/>
    </source>
</evidence>
<dbReference type="PANTHER" id="PTHR42684">
    <property type="entry name" value="ADENOSYLMETHIONINE-8-AMINO-7-OXONONANOATE AMINOTRANSFERASE"/>
    <property type="match status" value="1"/>
</dbReference>
<keyword evidence="1" id="KW-0032">Aminotransferase</keyword>
<sequence length="502" mass="54353">MSVNEGSLFHLETLNPIHRFTEALAGSCLDPHLPSSEGDPRELVARNPDVFTQGGSWPRDVWVTGGLGATLDSVLVDTGDRQELIDLCTILTVLGINDPWVKLKQLAYLLSRSPHHVTIRLGCDMYYRVARRILKSFDRLGEPGDYVINMRQCNGSDAVELALHSAWKAADESASRRRLGTFLGSYHGENLTASLISEHRPQHGSGRLLVEEASNVTFFPTPRAEESGSLSAESLAVLDALERDGDDYFAVIIEPIQWRNSVHAVPLEFLRRLRDVCTRKSICLIFDEIHNGFGYTGTISFAENCGVCPDIAAMSKGLTSGHGSLAIMVAKRGFSEIDGPFAGKSNAADMMSLVAIDAVLDRLLGVEPNDVDAIPDWLPAELVAELRVGLLDTSYSLTVALVDSLFLELRRRFPRVVGASTGMGLVRGLVMLDEVGRPSEAVASAVAKQGLANGVYVRQAGTALFVKPSLVLSPAEADIALDGLSRTLTQVTQGRCEEGRSG</sequence>
<organism evidence="5 6">
    <name type="scientific">Streptomyces lucensis JCM 4490</name>
    <dbReference type="NCBI Taxonomy" id="1306176"/>
    <lineage>
        <taxon>Bacteria</taxon>
        <taxon>Bacillati</taxon>
        <taxon>Actinomycetota</taxon>
        <taxon>Actinomycetes</taxon>
        <taxon>Kitasatosporales</taxon>
        <taxon>Streptomycetaceae</taxon>
        <taxon>Streptomyces</taxon>
    </lineage>
</organism>
<comment type="similarity">
    <text evidence="4">Belongs to the class-III pyridoxal-phosphate-dependent aminotransferase family.</text>
</comment>
<evidence type="ECO:0000256" key="4">
    <source>
        <dbReference type="RuleBase" id="RU003560"/>
    </source>
</evidence>
<dbReference type="Gene3D" id="3.90.1150.10">
    <property type="entry name" value="Aspartate Aminotransferase, domain 1"/>
    <property type="match status" value="1"/>
</dbReference>
<dbReference type="SUPFAM" id="SSF53383">
    <property type="entry name" value="PLP-dependent transferases"/>
    <property type="match status" value="1"/>
</dbReference>
<dbReference type="GO" id="GO:0004015">
    <property type="term" value="F:adenosylmethionine-8-amino-7-oxononanoate transaminase activity"/>
    <property type="evidence" value="ECO:0007669"/>
    <property type="project" value="TreeGrafter"/>
</dbReference>
<dbReference type="GO" id="GO:0009102">
    <property type="term" value="P:biotin biosynthetic process"/>
    <property type="evidence" value="ECO:0007669"/>
    <property type="project" value="TreeGrafter"/>
</dbReference>
<evidence type="ECO:0000313" key="5">
    <source>
        <dbReference type="EMBL" id="GGW43706.1"/>
    </source>
</evidence>
<evidence type="ECO:0000313" key="6">
    <source>
        <dbReference type="Proteomes" id="UP000620224"/>
    </source>
</evidence>
<dbReference type="PANTHER" id="PTHR42684:SF17">
    <property type="entry name" value="ADENOSYLMETHIONINE-8-AMINO-7-OXONONANOATE AMINOTRANSFERASE"/>
    <property type="match status" value="1"/>
</dbReference>
<dbReference type="AlphaFoldDB" id="A0A918J1Z7"/>
<dbReference type="EMBL" id="BMUE01000003">
    <property type="protein sequence ID" value="GGW43706.1"/>
    <property type="molecule type" value="Genomic_DNA"/>
</dbReference>